<evidence type="ECO:0000313" key="2">
    <source>
        <dbReference type="EMBL" id="CDS13348.1"/>
    </source>
</evidence>
<proteinExistence type="predicted"/>
<dbReference type="PROSITE" id="PS50181">
    <property type="entry name" value="FBOX"/>
    <property type="match status" value="1"/>
</dbReference>
<dbReference type="Gene3D" id="1.20.1280.50">
    <property type="match status" value="1"/>
</dbReference>
<dbReference type="InterPro" id="IPR036047">
    <property type="entry name" value="F-box-like_dom_sf"/>
</dbReference>
<organism evidence="2">
    <name type="scientific">Lichtheimia ramosa</name>
    <dbReference type="NCBI Taxonomy" id="688394"/>
    <lineage>
        <taxon>Eukaryota</taxon>
        <taxon>Fungi</taxon>
        <taxon>Fungi incertae sedis</taxon>
        <taxon>Mucoromycota</taxon>
        <taxon>Mucoromycotina</taxon>
        <taxon>Mucoromycetes</taxon>
        <taxon>Mucorales</taxon>
        <taxon>Lichtheimiaceae</taxon>
        <taxon>Lichtheimia</taxon>
    </lineage>
</organism>
<feature type="domain" description="F-box" evidence="1">
    <location>
        <begin position="42"/>
        <end position="89"/>
    </location>
</feature>
<protein>
    <recommendedName>
        <fullName evidence="1">F-box domain-containing protein</fullName>
    </recommendedName>
</protein>
<accession>A0A077X252</accession>
<name>A0A077X252_9FUNG</name>
<reference evidence="2" key="1">
    <citation type="journal article" date="2014" name="Genome Announc.">
        <title>De novo whole-genome sequence and genome annotation of Lichtheimia ramosa.</title>
        <authorList>
            <person name="Linde J."/>
            <person name="Schwartze V."/>
            <person name="Binder U."/>
            <person name="Lass-Florl C."/>
            <person name="Voigt K."/>
            <person name="Horn F."/>
        </authorList>
    </citation>
    <scope>NUCLEOTIDE SEQUENCE</scope>
    <source>
        <strain evidence="2">JMRC FSU:6197</strain>
    </source>
</reference>
<sequence length="479" mass="54665">MALGNAWEKRKNCWVLWFMRGADHLLLDQPCSTTLSHAHTFFHMLSRLPPEVSLDIFGLLELEHLAKCLRVCREWNHFLTKTPSLWIHLNLRRHLVSGLDVTFEAYQYALKNYIMWAGSHLKTLRLDFELSEVYGTLALQLVATHGCKRLERLELNNTAGPEEALLMLRALRSMGTITSLTFLQLYCLDMTLHEIDTILFTNFPNLQYLDLSDSCIYDTYLEHNNPVATNIRELTLSNIDQSTSSAFEYILRSCPKLERLECYNAHPSYRIIQLLSQYCSSLTTLGFGYRPNLGVQSAERIQLMTAVHSMSLRQITDSLFTGIVSYGSCTTLTSLNLHACAISDECIGLLADSNTSFPQLKSLHLIMIHELTEFGLEALLSACTHLQQLVIKRASDIIISDFTLDAFSRLESLVDITYEQPDQVTPMAIRRLVTDRHILLNRAGDFCKLHLAFNYHTRLTVHFPTQMSVDALLETSSFF</sequence>
<evidence type="ECO:0000259" key="1">
    <source>
        <dbReference type="PROSITE" id="PS50181"/>
    </source>
</evidence>
<dbReference type="InterPro" id="IPR032675">
    <property type="entry name" value="LRR_dom_sf"/>
</dbReference>
<dbReference type="SUPFAM" id="SSF81383">
    <property type="entry name" value="F-box domain"/>
    <property type="match status" value="1"/>
</dbReference>
<gene>
    <name evidence="2" type="ORF">LRAMOSA05526</name>
</gene>
<dbReference type="EMBL" id="LK023379">
    <property type="protein sequence ID" value="CDS13348.1"/>
    <property type="molecule type" value="Genomic_DNA"/>
</dbReference>
<dbReference type="Pfam" id="PF12937">
    <property type="entry name" value="F-box-like"/>
    <property type="match status" value="1"/>
</dbReference>
<dbReference type="AlphaFoldDB" id="A0A077X252"/>
<dbReference type="Gene3D" id="3.80.10.10">
    <property type="entry name" value="Ribonuclease Inhibitor"/>
    <property type="match status" value="2"/>
</dbReference>
<dbReference type="PANTHER" id="PTHR38926:SF5">
    <property type="entry name" value="F-BOX AND LEUCINE-RICH REPEAT PROTEIN 6"/>
    <property type="match status" value="1"/>
</dbReference>
<dbReference type="SMART" id="SM00256">
    <property type="entry name" value="FBOX"/>
    <property type="match status" value="1"/>
</dbReference>
<dbReference type="SUPFAM" id="SSF52047">
    <property type="entry name" value="RNI-like"/>
    <property type="match status" value="1"/>
</dbReference>
<dbReference type="PANTHER" id="PTHR38926">
    <property type="entry name" value="F-BOX DOMAIN CONTAINING PROTEIN, EXPRESSED"/>
    <property type="match status" value="1"/>
</dbReference>
<dbReference type="OrthoDB" id="2236537at2759"/>
<dbReference type="InterPro" id="IPR001810">
    <property type="entry name" value="F-box_dom"/>
</dbReference>